<evidence type="ECO:0000313" key="2">
    <source>
        <dbReference type="EMBL" id="PRY26795.1"/>
    </source>
</evidence>
<evidence type="ECO:0008006" key="4">
    <source>
        <dbReference type="Google" id="ProtNLM"/>
    </source>
</evidence>
<dbReference type="Proteomes" id="UP000239480">
    <property type="component" value="Unassembled WGS sequence"/>
</dbReference>
<evidence type="ECO:0000256" key="1">
    <source>
        <dbReference type="SAM" id="MobiDB-lite"/>
    </source>
</evidence>
<dbReference type="Pfam" id="PF07310">
    <property type="entry name" value="PAS_5"/>
    <property type="match status" value="1"/>
</dbReference>
<dbReference type="AlphaFoldDB" id="A0A2T0S059"/>
<protein>
    <recommendedName>
        <fullName evidence="4">PAS domain-containing protein</fullName>
    </recommendedName>
</protein>
<name>A0A2T0S059_9RHOB</name>
<gene>
    <name evidence="2" type="ORF">CLV78_101897</name>
</gene>
<keyword evidence="3" id="KW-1185">Reference proteome</keyword>
<dbReference type="RefSeq" id="WP_106203515.1">
    <property type="nucleotide sequence ID" value="NZ_PVTD01000001.1"/>
</dbReference>
<feature type="region of interest" description="Disordered" evidence="1">
    <location>
        <begin position="184"/>
        <end position="249"/>
    </location>
</feature>
<feature type="compositionally biased region" description="Basic and acidic residues" evidence="1">
    <location>
        <begin position="227"/>
        <end position="249"/>
    </location>
</feature>
<feature type="compositionally biased region" description="Pro residues" evidence="1">
    <location>
        <begin position="198"/>
        <end position="211"/>
    </location>
</feature>
<comment type="caution">
    <text evidence="2">The sequence shown here is derived from an EMBL/GenBank/DDBJ whole genome shotgun (WGS) entry which is preliminary data.</text>
</comment>
<organism evidence="2 3">
    <name type="scientific">Aliiruegeria haliotis</name>
    <dbReference type="NCBI Taxonomy" id="1280846"/>
    <lineage>
        <taxon>Bacteria</taxon>
        <taxon>Pseudomonadati</taxon>
        <taxon>Pseudomonadota</taxon>
        <taxon>Alphaproteobacteria</taxon>
        <taxon>Rhodobacterales</taxon>
        <taxon>Roseobacteraceae</taxon>
        <taxon>Aliiruegeria</taxon>
    </lineage>
</organism>
<dbReference type="InterPro" id="IPR009922">
    <property type="entry name" value="DUF1457"/>
</dbReference>
<dbReference type="EMBL" id="PVTD01000001">
    <property type="protein sequence ID" value="PRY26795.1"/>
    <property type="molecule type" value="Genomic_DNA"/>
</dbReference>
<sequence length="249" mass="27499">MTDDGFMDKNKVISMCGTAGAPREFPIMTELETYWRSLRGNRLVPSRADIQPRQIGTNLRYAFVLERLAPTVARFRLAGMHLNQLLGMEVRGMPLTSFFLPDARQHVGEALDLVFTEPAIARFRLKGDRGIGKPPLEAQMLLLPLKSDMGEVSRILGCLATLGPVGRTPRRFDVVDREIKPLLTTPNTVRGDGEGWDLPPPPPPAAKPPTSIPGFAEHATGYTPPAKDARPPRVADGERPRLYLVKSDE</sequence>
<dbReference type="OrthoDB" id="8478628at2"/>
<reference evidence="2 3" key="1">
    <citation type="submission" date="2018-03" db="EMBL/GenBank/DDBJ databases">
        <title>Genomic Encyclopedia of Archaeal and Bacterial Type Strains, Phase II (KMG-II): from individual species to whole genera.</title>
        <authorList>
            <person name="Goeker M."/>
        </authorList>
    </citation>
    <scope>NUCLEOTIDE SEQUENCE [LARGE SCALE GENOMIC DNA]</scope>
    <source>
        <strain evidence="2 3">DSM 29328</strain>
    </source>
</reference>
<evidence type="ECO:0000313" key="3">
    <source>
        <dbReference type="Proteomes" id="UP000239480"/>
    </source>
</evidence>
<accession>A0A2T0S059</accession>
<proteinExistence type="predicted"/>